<dbReference type="PANTHER" id="PTHR43711">
    <property type="entry name" value="TWO-COMPONENT HISTIDINE KINASE"/>
    <property type="match status" value="1"/>
</dbReference>
<keyword evidence="4" id="KW-0808">Transferase</keyword>
<dbReference type="Proteomes" id="UP000287224">
    <property type="component" value="Unassembled WGS sequence"/>
</dbReference>
<evidence type="ECO:0000259" key="8">
    <source>
        <dbReference type="PROSITE" id="PS50109"/>
    </source>
</evidence>
<evidence type="ECO:0000256" key="1">
    <source>
        <dbReference type="ARBA" id="ARBA00000085"/>
    </source>
</evidence>
<evidence type="ECO:0000256" key="4">
    <source>
        <dbReference type="ARBA" id="ARBA00022679"/>
    </source>
</evidence>
<evidence type="ECO:0000256" key="5">
    <source>
        <dbReference type="ARBA" id="ARBA00022777"/>
    </source>
</evidence>
<dbReference type="Pfam" id="PF02518">
    <property type="entry name" value="HATPase_c"/>
    <property type="match status" value="1"/>
</dbReference>
<comment type="catalytic activity">
    <reaction evidence="1">
        <text>ATP + protein L-histidine = ADP + protein N-phospho-L-histidine.</text>
        <dbReference type="EC" id="2.7.13.3"/>
    </reaction>
</comment>
<dbReference type="SMART" id="SM00387">
    <property type="entry name" value="HATPase_c"/>
    <property type="match status" value="1"/>
</dbReference>
<dbReference type="EMBL" id="BIFQ01000002">
    <property type="protein sequence ID" value="GCE09606.1"/>
    <property type="molecule type" value="Genomic_DNA"/>
</dbReference>
<reference evidence="10" key="1">
    <citation type="submission" date="2018-12" db="EMBL/GenBank/DDBJ databases">
        <title>Tengunoibacter tsumagoiensis gen. nov., sp. nov., Dictyobacter kobayashii sp. nov., D. alpinus sp. nov., and D. joshuensis sp. nov. and description of Dictyobacteraceae fam. nov. within the order Ktedonobacterales isolated from Tengu-no-mugimeshi.</title>
        <authorList>
            <person name="Wang C.M."/>
            <person name="Zheng Y."/>
            <person name="Sakai Y."/>
            <person name="Toyoda A."/>
            <person name="Minakuchi Y."/>
            <person name="Abe K."/>
            <person name="Yokota A."/>
            <person name="Yabe S."/>
        </authorList>
    </citation>
    <scope>NUCLEOTIDE SEQUENCE [LARGE SCALE GENOMIC DNA]</scope>
    <source>
        <strain evidence="10">S-27</strain>
    </source>
</reference>
<dbReference type="InterPro" id="IPR003661">
    <property type="entry name" value="HisK_dim/P_dom"/>
</dbReference>
<dbReference type="InterPro" id="IPR036890">
    <property type="entry name" value="HATPase_C_sf"/>
</dbReference>
<keyword evidence="7" id="KW-1133">Transmembrane helix</keyword>
<dbReference type="PANTHER" id="PTHR43711:SF1">
    <property type="entry name" value="HISTIDINE KINASE 1"/>
    <property type="match status" value="1"/>
</dbReference>
<protein>
    <recommendedName>
        <fullName evidence="2">histidine kinase</fullName>
        <ecNumber evidence="2">2.7.13.3</ecNumber>
    </recommendedName>
</protein>
<dbReference type="FunFam" id="3.30.565.10:FF:000006">
    <property type="entry name" value="Sensor histidine kinase WalK"/>
    <property type="match status" value="1"/>
</dbReference>
<dbReference type="InterPro" id="IPR004358">
    <property type="entry name" value="Sig_transdc_His_kin-like_C"/>
</dbReference>
<evidence type="ECO:0000313" key="9">
    <source>
        <dbReference type="EMBL" id="GCE09606.1"/>
    </source>
</evidence>
<comment type="caution">
    <text evidence="9">The sequence shown here is derived from an EMBL/GenBank/DDBJ whole genome shotgun (WGS) entry which is preliminary data.</text>
</comment>
<keyword evidence="3" id="KW-0597">Phosphoprotein</keyword>
<dbReference type="InterPro" id="IPR003594">
    <property type="entry name" value="HATPase_dom"/>
</dbReference>
<dbReference type="Pfam" id="PF00512">
    <property type="entry name" value="HisKA"/>
    <property type="match status" value="1"/>
</dbReference>
<feature type="transmembrane region" description="Helical" evidence="7">
    <location>
        <begin position="5"/>
        <end position="24"/>
    </location>
</feature>
<dbReference type="Gene3D" id="3.30.565.10">
    <property type="entry name" value="Histidine kinase-like ATPase, C-terminal domain"/>
    <property type="match status" value="1"/>
</dbReference>
<dbReference type="InterPro" id="IPR036097">
    <property type="entry name" value="HisK_dim/P_sf"/>
</dbReference>
<dbReference type="GO" id="GO:0000155">
    <property type="term" value="F:phosphorelay sensor kinase activity"/>
    <property type="evidence" value="ECO:0007669"/>
    <property type="project" value="InterPro"/>
</dbReference>
<keyword evidence="7" id="KW-0812">Transmembrane</keyword>
<dbReference type="Gene3D" id="1.10.287.130">
    <property type="match status" value="1"/>
</dbReference>
<name>A0A401ZS26_9CHLR</name>
<dbReference type="CDD" id="cd00082">
    <property type="entry name" value="HisKA"/>
    <property type="match status" value="1"/>
</dbReference>
<dbReference type="InterPro" id="IPR050736">
    <property type="entry name" value="Sensor_HK_Regulatory"/>
</dbReference>
<gene>
    <name evidence="9" type="ORF">KDAU_69350</name>
</gene>
<keyword evidence="6" id="KW-0902">Two-component regulatory system</keyword>
<evidence type="ECO:0000256" key="3">
    <source>
        <dbReference type="ARBA" id="ARBA00022553"/>
    </source>
</evidence>
<evidence type="ECO:0000256" key="6">
    <source>
        <dbReference type="ARBA" id="ARBA00023012"/>
    </source>
</evidence>
<dbReference type="SUPFAM" id="SSF47384">
    <property type="entry name" value="Homodimeric domain of signal transducing histidine kinase"/>
    <property type="match status" value="1"/>
</dbReference>
<organism evidence="9 10">
    <name type="scientific">Dictyobacter aurantiacus</name>
    <dbReference type="NCBI Taxonomy" id="1936993"/>
    <lineage>
        <taxon>Bacteria</taxon>
        <taxon>Bacillati</taxon>
        <taxon>Chloroflexota</taxon>
        <taxon>Ktedonobacteria</taxon>
        <taxon>Ktedonobacterales</taxon>
        <taxon>Dictyobacteraceae</taxon>
        <taxon>Dictyobacter</taxon>
    </lineage>
</organism>
<evidence type="ECO:0000256" key="7">
    <source>
        <dbReference type="SAM" id="Phobius"/>
    </source>
</evidence>
<dbReference type="PROSITE" id="PS50109">
    <property type="entry name" value="HIS_KIN"/>
    <property type="match status" value="1"/>
</dbReference>
<evidence type="ECO:0000313" key="10">
    <source>
        <dbReference type="Proteomes" id="UP000287224"/>
    </source>
</evidence>
<keyword evidence="7" id="KW-0472">Membrane</keyword>
<feature type="domain" description="Histidine kinase" evidence="8">
    <location>
        <begin position="142"/>
        <end position="359"/>
    </location>
</feature>
<dbReference type="SUPFAM" id="SSF55874">
    <property type="entry name" value="ATPase domain of HSP90 chaperone/DNA topoisomerase II/histidine kinase"/>
    <property type="match status" value="1"/>
</dbReference>
<dbReference type="SMART" id="SM00388">
    <property type="entry name" value="HisKA"/>
    <property type="match status" value="1"/>
</dbReference>
<feature type="transmembrane region" description="Helical" evidence="7">
    <location>
        <begin position="83"/>
        <end position="102"/>
    </location>
</feature>
<dbReference type="InterPro" id="IPR005467">
    <property type="entry name" value="His_kinase_dom"/>
</dbReference>
<keyword evidence="10" id="KW-1185">Reference proteome</keyword>
<keyword evidence="5" id="KW-0418">Kinase</keyword>
<dbReference type="PRINTS" id="PR00344">
    <property type="entry name" value="BCTRLSENSOR"/>
</dbReference>
<dbReference type="AlphaFoldDB" id="A0A401ZS26"/>
<sequence>MRVRLAFLLGSCSVIFIVIAYALFEACDSRIVALCAIPVAVACCLFGLRIASLGALSSLLFCASLVTLHIHTLHWSSLLVEDFAFGMLAPGVVLICFGFLWLPFSRHASAIAGPQPQHGVQQLSQSYNKQQLEEARDQFLMSVSHELRSPLTEIRGYINLVLEHGDQLDEATRSTFLQSASYGCDELELIIRNVLDMSQVEKEGKPIYIQELPLAATIAEICEHIYLQEHTLELSISPGLVVLADRQQLRQILRNLISNACKYSPAHTEVVICASLRKDNTVCVCVKDEGAGIEAADMPHLFQKFSRLKRDAASSVHGTGLGLYICKQFVEGMGGRIWVESEGIAGQGSRFCFTLRQPDVDR</sequence>
<feature type="transmembrane region" description="Helical" evidence="7">
    <location>
        <begin position="30"/>
        <end position="48"/>
    </location>
</feature>
<dbReference type="EC" id="2.7.13.3" evidence="2"/>
<accession>A0A401ZS26</accession>
<proteinExistence type="predicted"/>
<evidence type="ECO:0000256" key="2">
    <source>
        <dbReference type="ARBA" id="ARBA00012438"/>
    </source>
</evidence>